<dbReference type="Pfam" id="PF07470">
    <property type="entry name" value="Glyco_hydro_88"/>
    <property type="match status" value="1"/>
</dbReference>
<dbReference type="PANTHER" id="PTHR33886:SF8">
    <property type="entry name" value="UNSATURATED RHAMNOGALACTURONAN HYDROLASE (EUROFUNG)"/>
    <property type="match status" value="1"/>
</dbReference>
<feature type="chain" id="PRO_5046953701" evidence="2">
    <location>
        <begin position="21"/>
        <end position="360"/>
    </location>
</feature>
<reference evidence="3 4" key="1">
    <citation type="submission" date="2024-12" db="EMBL/GenBank/DDBJ databases">
        <authorList>
            <person name="Lee Y."/>
        </authorList>
    </citation>
    <scope>NUCLEOTIDE SEQUENCE [LARGE SCALE GENOMIC DNA]</scope>
    <source>
        <strain evidence="3 4">03SUJ4</strain>
    </source>
</reference>
<dbReference type="InterPro" id="IPR008928">
    <property type="entry name" value="6-hairpin_glycosidase_sf"/>
</dbReference>
<protein>
    <submittedName>
        <fullName evidence="3">Glycoside hydrolase family 105 protein</fullName>
    </submittedName>
</protein>
<dbReference type="SUPFAM" id="SSF48208">
    <property type="entry name" value="Six-hairpin glycosidases"/>
    <property type="match status" value="1"/>
</dbReference>
<comment type="caution">
    <text evidence="3">The sequence shown here is derived from an EMBL/GenBank/DDBJ whole genome shotgun (WGS) entry which is preliminary data.</text>
</comment>
<organism evidence="3 4">
    <name type="scientific">Terriglobus aquaticus</name>
    <dbReference type="NCBI Taxonomy" id="940139"/>
    <lineage>
        <taxon>Bacteria</taxon>
        <taxon>Pseudomonadati</taxon>
        <taxon>Acidobacteriota</taxon>
        <taxon>Terriglobia</taxon>
        <taxon>Terriglobales</taxon>
        <taxon>Acidobacteriaceae</taxon>
        <taxon>Terriglobus</taxon>
    </lineage>
</organism>
<proteinExistence type="predicted"/>
<keyword evidence="1 3" id="KW-0378">Hydrolase</keyword>
<dbReference type="Proteomes" id="UP001634747">
    <property type="component" value="Unassembled WGS sequence"/>
</dbReference>
<evidence type="ECO:0000313" key="4">
    <source>
        <dbReference type="Proteomes" id="UP001634747"/>
    </source>
</evidence>
<accession>A0ABW9KHI5</accession>
<keyword evidence="2" id="KW-0732">Signal</keyword>
<gene>
    <name evidence="3" type="ORF">ACK2TP_02615</name>
</gene>
<dbReference type="RefSeq" id="WP_263413792.1">
    <property type="nucleotide sequence ID" value="NZ_BAABBH010000001.1"/>
</dbReference>
<dbReference type="Gene3D" id="1.50.10.10">
    <property type="match status" value="1"/>
</dbReference>
<name>A0ABW9KHI5_9BACT</name>
<evidence type="ECO:0000256" key="2">
    <source>
        <dbReference type="SAM" id="SignalP"/>
    </source>
</evidence>
<dbReference type="EMBL" id="JBJYXY010000001">
    <property type="protein sequence ID" value="MFN2974648.1"/>
    <property type="molecule type" value="Genomic_DNA"/>
</dbReference>
<dbReference type="InterPro" id="IPR012341">
    <property type="entry name" value="6hp_glycosidase-like_sf"/>
</dbReference>
<evidence type="ECO:0000313" key="3">
    <source>
        <dbReference type="EMBL" id="MFN2974648.1"/>
    </source>
</evidence>
<evidence type="ECO:0000256" key="1">
    <source>
        <dbReference type="ARBA" id="ARBA00022801"/>
    </source>
</evidence>
<sequence>MRFHRIVFAALSVVAAPLLAQQQASQYFTNWPQGYDPAAVGKRVAEHFVTSPHQYGPTIHYSEAVTWYGALTYATLTHDDALRTALIHKYEPLEPGGAEAARIPQRHHVDDSIFGIVPLEIAIETHDPKFQKEGLFWADRQWENPQPDGFSAETRYWIDDMYMLTMLQLEAYRATHEQKYLDRDAKEMVAYLDKLQKPNGLFWHADDVPFFWGRGDGWVAAGMAEMLRELPEGHPQRARILQGYRTMMAALVKYQGQDGMWRQLIDKPESWPESSSSAMFTFAMITGVKNGWLDAATYGPPARRGWIALAGYIDQNSNITSVCEGTGKKNDLEYYLLRKRITGDFHGQAPVLWAVSALLR</sequence>
<keyword evidence="4" id="KW-1185">Reference proteome</keyword>
<dbReference type="PANTHER" id="PTHR33886">
    <property type="entry name" value="UNSATURATED RHAMNOGALACTURONAN HYDROLASE (EUROFUNG)"/>
    <property type="match status" value="1"/>
</dbReference>
<dbReference type="GO" id="GO:0016787">
    <property type="term" value="F:hydrolase activity"/>
    <property type="evidence" value="ECO:0007669"/>
    <property type="project" value="UniProtKB-KW"/>
</dbReference>
<dbReference type="InterPro" id="IPR010905">
    <property type="entry name" value="Glyco_hydro_88"/>
</dbReference>
<dbReference type="InterPro" id="IPR052043">
    <property type="entry name" value="PolySaccharide_Degr_Enz"/>
</dbReference>
<feature type="signal peptide" evidence="2">
    <location>
        <begin position="1"/>
        <end position="20"/>
    </location>
</feature>